<sequence>MVKLYHVLLNHFLNHLRCLFDPVAIYSKTTAFHGLGVCSLVLFSPYMRKVQENLLQPQYIRNPVHQQTRAPSRMPKLLPQTHLQPVDEDTTNGVP</sequence>
<organism evidence="2 3">
    <name type="scientific">Gossypium tomentosum</name>
    <name type="common">Hawaiian cotton</name>
    <name type="synonym">Gossypium sandvicense</name>
    <dbReference type="NCBI Taxonomy" id="34277"/>
    <lineage>
        <taxon>Eukaryota</taxon>
        <taxon>Viridiplantae</taxon>
        <taxon>Streptophyta</taxon>
        <taxon>Embryophyta</taxon>
        <taxon>Tracheophyta</taxon>
        <taxon>Spermatophyta</taxon>
        <taxon>Magnoliopsida</taxon>
        <taxon>eudicotyledons</taxon>
        <taxon>Gunneridae</taxon>
        <taxon>Pentapetalae</taxon>
        <taxon>rosids</taxon>
        <taxon>malvids</taxon>
        <taxon>Malvales</taxon>
        <taxon>Malvaceae</taxon>
        <taxon>Malvoideae</taxon>
        <taxon>Gossypium</taxon>
    </lineage>
</organism>
<dbReference type="AlphaFoldDB" id="A0A5D2I741"/>
<evidence type="ECO:0000313" key="2">
    <source>
        <dbReference type="EMBL" id="TYH37970.1"/>
    </source>
</evidence>
<gene>
    <name evidence="2" type="ORF">ES332_D12G077500v1</name>
</gene>
<proteinExistence type="predicted"/>
<evidence type="ECO:0000256" key="1">
    <source>
        <dbReference type="SAM" id="MobiDB-lite"/>
    </source>
</evidence>
<protein>
    <submittedName>
        <fullName evidence="2">Uncharacterized protein</fullName>
    </submittedName>
</protein>
<keyword evidence="3" id="KW-1185">Reference proteome</keyword>
<reference evidence="2 3" key="1">
    <citation type="submission" date="2019-07" db="EMBL/GenBank/DDBJ databases">
        <title>WGS assembly of Gossypium tomentosum.</title>
        <authorList>
            <person name="Chen Z.J."/>
            <person name="Sreedasyam A."/>
            <person name="Ando A."/>
            <person name="Song Q."/>
            <person name="De L."/>
            <person name="Hulse-Kemp A."/>
            <person name="Ding M."/>
            <person name="Ye W."/>
            <person name="Kirkbride R."/>
            <person name="Jenkins J."/>
            <person name="Plott C."/>
            <person name="Lovell J."/>
            <person name="Lin Y.-M."/>
            <person name="Vaughn R."/>
            <person name="Liu B."/>
            <person name="Li W."/>
            <person name="Simpson S."/>
            <person name="Scheffler B."/>
            <person name="Saski C."/>
            <person name="Grover C."/>
            <person name="Hu G."/>
            <person name="Conover J."/>
            <person name="Carlson J."/>
            <person name="Shu S."/>
            <person name="Boston L."/>
            <person name="Williams M."/>
            <person name="Peterson D."/>
            <person name="Mcgee K."/>
            <person name="Jones D."/>
            <person name="Wendel J."/>
            <person name="Stelly D."/>
            <person name="Grimwood J."/>
            <person name="Schmutz J."/>
        </authorList>
    </citation>
    <scope>NUCLEOTIDE SEQUENCE [LARGE SCALE GENOMIC DNA]</scope>
    <source>
        <strain evidence="2">7179.01</strain>
    </source>
</reference>
<dbReference type="EMBL" id="CM017634">
    <property type="protein sequence ID" value="TYH37970.1"/>
    <property type="molecule type" value="Genomic_DNA"/>
</dbReference>
<accession>A0A5D2I741</accession>
<feature type="compositionally biased region" description="Acidic residues" evidence="1">
    <location>
        <begin position="86"/>
        <end position="95"/>
    </location>
</feature>
<feature type="region of interest" description="Disordered" evidence="1">
    <location>
        <begin position="65"/>
        <end position="95"/>
    </location>
</feature>
<evidence type="ECO:0000313" key="3">
    <source>
        <dbReference type="Proteomes" id="UP000322667"/>
    </source>
</evidence>
<name>A0A5D2I741_GOSTO</name>
<dbReference type="Proteomes" id="UP000322667">
    <property type="component" value="Chromosome D12"/>
</dbReference>